<dbReference type="AlphaFoldDB" id="E3QJW8"/>
<reference evidence="3" key="1">
    <citation type="journal article" date="2012" name="Nat. Genet.">
        <title>Lifestyle transitions in plant pathogenic Colletotrichum fungi deciphered by genome and transcriptome analyses.</title>
        <authorList>
            <person name="O'Connell R.J."/>
            <person name="Thon M.R."/>
            <person name="Hacquard S."/>
            <person name="Amyotte S.G."/>
            <person name="Kleemann J."/>
            <person name="Torres M.F."/>
            <person name="Damm U."/>
            <person name="Buiate E.A."/>
            <person name="Epstein L."/>
            <person name="Alkan N."/>
            <person name="Altmueller J."/>
            <person name="Alvarado-Balderrama L."/>
            <person name="Bauser C.A."/>
            <person name="Becker C."/>
            <person name="Birren B.W."/>
            <person name="Chen Z."/>
            <person name="Choi J."/>
            <person name="Crouch J.A."/>
            <person name="Duvick J.P."/>
            <person name="Farman M.A."/>
            <person name="Gan P."/>
            <person name="Heiman D."/>
            <person name="Henrissat B."/>
            <person name="Howard R.J."/>
            <person name="Kabbage M."/>
            <person name="Koch C."/>
            <person name="Kracher B."/>
            <person name="Kubo Y."/>
            <person name="Law A.D."/>
            <person name="Lebrun M.-H."/>
            <person name="Lee Y.-H."/>
            <person name="Miyara I."/>
            <person name="Moore N."/>
            <person name="Neumann U."/>
            <person name="Nordstroem K."/>
            <person name="Panaccione D.G."/>
            <person name="Panstruga R."/>
            <person name="Place M."/>
            <person name="Proctor R.H."/>
            <person name="Prusky D."/>
            <person name="Rech G."/>
            <person name="Reinhardt R."/>
            <person name="Rollins J.A."/>
            <person name="Rounsley S."/>
            <person name="Schardl C.L."/>
            <person name="Schwartz D.C."/>
            <person name="Shenoy N."/>
            <person name="Shirasu K."/>
            <person name="Sikhakolli U.R."/>
            <person name="Stueber K."/>
            <person name="Sukno S.A."/>
            <person name="Sweigard J.A."/>
            <person name="Takano Y."/>
            <person name="Takahara H."/>
            <person name="Trail F."/>
            <person name="van der Does H.C."/>
            <person name="Voll L.M."/>
            <person name="Will I."/>
            <person name="Young S."/>
            <person name="Zeng Q."/>
            <person name="Zhang J."/>
            <person name="Zhou S."/>
            <person name="Dickman M.B."/>
            <person name="Schulze-Lefert P."/>
            <person name="Ver Loren van Themaat E."/>
            <person name="Ma L.-J."/>
            <person name="Vaillancourt L.J."/>
        </authorList>
    </citation>
    <scope>NUCLEOTIDE SEQUENCE [LARGE SCALE GENOMIC DNA]</scope>
    <source>
        <strain evidence="3">M1.001 / M2 / FGSC 10212</strain>
    </source>
</reference>
<evidence type="ECO:0000256" key="1">
    <source>
        <dbReference type="SAM" id="MobiDB-lite"/>
    </source>
</evidence>
<gene>
    <name evidence="2" type="ORF">GLRG_06300</name>
</gene>
<dbReference type="Proteomes" id="UP000008782">
    <property type="component" value="Unassembled WGS sequence"/>
</dbReference>
<dbReference type="VEuPathDB" id="FungiDB:GLRG_06300"/>
<evidence type="ECO:0000313" key="3">
    <source>
        <dbReference type="Proteomes" id="UP000008782"/>
    </source>
</evidence>
<accession>E3QJW8</accession>
<evidence type="ECO:0000313" key="2">
    <source>
        <dbReference type="EMBL" id="EFQ31156.1"/>
    </source>
</evidence>
<dbReference type="GeneID" id="24411665"/>
<organism evidence="3">
    <name type="scientific">Colletotrichum graminicola (strain M1.001 / M2 / FGSC 10212)</name>
    <name type="common">Maize anthracnose fungus</name>
    <name type="synonym">Glomerella graminicola</name>
    <dbReference type="NCBI Taxonomy" id="645133"/>
    <lineage>
        <taxon>Eukaryota</taxon>
        <taxon>Fungi</taxon>
        <taxon>Dikarya</taxon>
        <taxon>Ascomycota</taxon>
        <taxon>Pezizomycotina</taxon>
        <taxon>Sordariomycetes</taxon>
        <taxon>Hypocreomycetidae</taxon>
        <taxon>Glomerellales</taxon>
        <taxon>Glomerellaceae</taxon>
        <taxon>Colletotrichum</taxon>
        <taxon>Colletotrichum graminicola species complex</taxon>
    </lineage>
</organism>
<feature type="region of interest" description="Disordered" evidence="1">
    <location>
        <begin position="40"/>
        <end position="102"/>
    </location>
</feature>
<dbReference type="EMBL" id="GG697353">
    <property type="protein sequence ID" value="EFQ31156.1"/>
    <property type="molecule type" value="Genomic_DNA"/>
</dbReference>
<proteinExistence type="predicted"/>
<dbReference type="RefSeq" id="XP_008095176.1">
    <property type="nucleotide sequence ID" value="XM_008096985.1"/>
</dbReference>
<name>E3QJW8_COLGM</name>
<sequence length="102" mass="11045">MNKPRNDGFTLVVYPYPIMTFGNDTRSICSCAVSYKGGGGGGTAHEGIPHRLRHGGSRCNIRPRPSHARSGRSEMPFHRSSSSRFNPLRGTALDNETTRGAG</sequence>
<keyword evidence="3" id="KW-1185">Reference proteome</keyword>
<dbReference type="HOGENOM" id="CLU_2277292_0_0_1"/>
<protein>
    <submittedName>
        <fullName evidence="2">Uncharacterized protein</fullName>
    </submittedName>
</protein>